<dbReference type="PANTHER" id="PTHR12147">
    <property type="entry name" value="METALLOPEPTIDASE M28 FAMILY MEMBER"/>
    <property type="match status" value="1"/>
</dbReference>
<dbReference type="GO" id="GO:0046872">
    <property type="term" value="F:metal ion binding"/>
    <property type="evidence" value="ECO:0007669"/>
    <property type="project" value="UniProtKB-KW"/>
</dbReference>
<dbReference type="GO" id="GO:0008235">
    <property type="term" value="F:metalloexopeptidase activity"/>
    <property type="evidence" value="ECO:0007669"/>
    <property type="project" value="InterPro"/>
</dbReference>
<sequence>MSSAVTRRAAATRGAKTILDIPTDLPSANGNVKSNGNGFHFDSKSTDRRTPSSRRTFGSQSPLATYSLLALYLPCLAFLASHRLYHLPAPVDNRNATSEESLLQFSEARAREHIHHLASTIGGRMVGSVGERWAEEYVVSRLNGLADGVPDDGTGVTWEVQVDRPSGSHTVPMAGTNVHKHFMNISNVIARISPPSYKGERTSILLNAHTDTAIGTTGAGDDAAGVSILLEVARILLHDKEFRKNLKNPIIFLFNGAEESFYDGSYGFMRSHPYANTVKAVINLEACGQGGPEALFQANSPEMVRSYARGAKWPHGSVMANDVFRTGILVSDTDFQQFVGYGHDDLVALDMAYYQNSHVYHTMFDTEDRLEPGSVQHFGDNVLGVTKVLATESELHGYRRGYDTVYMDVLGFCEVVFSIRTMRIIHVALLVLSVVLIISITYNRQGGQASTPLTILTLVLSLLLALPLSILGSFLSVSILHIAGGNLLTWFRTGPVGLLGMYGWGALAGLVGSQWIALAVLERVRSGRWTSVPSGLGEAHSGAMEHLSMVAQLVLFTFLLAIGTYVGLGSTILFALRVTCLMIAIWFATPKSPKPPKKYDSKLSFTSTQDTRTENLPLMSYAIIWTIPFLIDVHSLLQAFAIFLPLMGRAGTTTPAEYVAGGALVGMSVWLAMLPITGLVYRFRNVHSAEHIAKCVGVLMLLAIVVPPLVSVFTFPFDSHMHPKHLVVLLSENVTSDEHSSSLPQKWVSVGRMDSERRAFDIALDALEERIWWARSRGREMNEPHEHGSNVNVIYPLGNFVEMVSYPYDAFKAVVPKNASRLLQGQESTRPTPSILSESTYILTTHSRHITLRLEQGGMGWSSLSFTADLVRWSLDSNPNTGREQLHVVKNANGYNISTWALDLEIRCPKNTDPVACTESRITAELWGFDNRMWNVVGQKEDWGVYGDTDWFHVGNVTWEEGEVLRVIRRAMPGWVTLSIGSAVGGAWMI</sequence>
<evidence type="ECO:0000259" key="17">
    <source>
        <dbReference type="Pfam" id="PF04389"/>
    </source>
</evidence>
<keyword evidence="11" id="KW-0482">Metalloprotease</keyword>
<accession>A0A139AHG8</accession>
<protein>
    <recommendedName>
        <fullName evidence="14">Peptide hydrolase</fullName>
        <ecNumber evidence="14">3.4.-.-</ecNumber>
    </recommendedName>
</protein>
<keyword evidence="5 16" id="KW-0812">Transmembrane</keyword>
<keyword evidence="12 16" id="KW-0472">Membrane</keyword>
<keyword evidence="13" id="KW-0325">Glycoprotein</keyword>
<evidence type="ECO:0000256" key="3">
    <source>
        <dbReference type="ARBA" id="ARBA00010918"/>
    </source>
</evidence>
<feature type="transmembrane region" description="Helical" evidence="16">
    <location>
        <begin position="455"/>
        <end position="482"/>
    </location>
</feature>
<feature type="transmembrane region" description="Helical" evidence="16">
    <location>
        <begin position="622"/>
        <end position="646"/>
    </location>
</feature>
<feature type="compositionally biased region" description="Basic and acidic residues" evidence="15">
    <location>
        <begin position="41"/>
        <end position="50"/>
    </location>
</feature>
<dbReference type="FunFam" id="3.40.630.10:FF:000008">
    <property type="entry name" value="Endoplasmic reticulum metallopeptidase 1"/>
    <property type="match status" value="1"/>
</dbReference>
<organism evidence="18 19">
    <name type="scientific">Gonapodya prolifera (strain JEL478)</name>
    <name type="common">Monoblepharis prolifera</name>
    <dbReference type="NCBI Taxonomy" id="1344416"/>
    <lineage>
        <taxon>Eukaryota</taxon>
        <taxon>Fungi</taxon>
        <taxon>Fungi incertae sedis</taxon>
        <taxon>Chytridiomycota</taxon>
        <taxon>Chytridiomycota incertae sedis</taxon>
        <taxon>Monoblepharidomycetes</taxon>
        <taxon>Monoblepharidales</taxon>
        <taxon>Gonapodyaceae</taxon>
        <taxon>Gonapodya</taxon>
    </lineage>
</organism>
<evidence type="ECO:0000313" key="18">
    <source>
        <dbReference type="EMBL" id="KXS15885.1"/>
    </source>
</evidence>
<evidence type="ECO:0000313" key="19">
    <source>
        <dbReference type="Proteomes" id="UP000070544"/>
    </source>
</evidence>
<evidence type="ECO:0000256" key="15">
    <source>
        <dbReference type="SAM" id="MobiDB-lite"/>
    </source>
</evidence>
<evidence type="ECO:0000256" key="2">
    <source>
        <dbReference type="ARBA" id="ARBA00004477"/>
    </source>
</evidence>
<dbReference type="Pfam" id="PF04389">
    <property type="entry name" value="Peptidase_M28"/>
    <property type="match status" value="1"/>
</dbReference>
<evidence type="ECO:0000256" key="10">
    <source>
        <dbReference type="ARBA" id="ARBA00022989"/>
    </source>
</evidence>
<keyword evidence="19" id="KW-1185">Reference proteome</keyword>
<dbReference type="GO" id="GO:0006508">
    <property type="term" value="P:proteolysis"/>
    <property type="evidence" value="ECO:0007669"/>
    <property type="project" value="UniProtKB-KW"/>
</dbReference>
<dbReference type="InterPro" id="IPR001261">
    <property type="entry name" value="ArgE/DapE_CS"/>
</dbReference>
<evidence type="ECO:0000256" key="9">
    <source>
        <dbReference type="ARBA" id="ARBA00022833"/>
    </source>
</evidence>
<dbReference type="PANTHER" id="PTHR12147:SF22">
    <property type="entry name" value="ENDOPLASMIC RETICULUM METALLOPEPTIDASE 1"/>
    <property type="match status" value="1"/>
</dbReference>
<keyword evidence="6 14" id="KW-0479">Metal-binding</keyword>
<dbReference type="PROSITE" id="PS00758">
    <property type="entry name" value="ARGE_DAPE_CPG2_1"/>
    <property type="match status" value="1"/>
</dbReference>
<feature type="compositionally biased region" description="Polar residues" evidence="15">
    <location>
        <begin position="26"/>
        <end position="37"/>
    </location>
</feature>
<dbReference type="Gene3D" id="3.40.630.10">
    <property type="entry name" value="Zn peptidases"/>
    <property type="match status" value="1"/>
</dbReference>
<evidence type="ECO:0000256" key="13">
    <source>
        <dbReference type="ARBA" id="ARBA00023180"/>
    </source>
</evidence>
<evidence type="ECO:0000256" key="12">
    <source>
        <dbReference type="ARBA" id="ARBA00023136"/>
    </source>
</evidence>
<evidence type="ECO:0000256" key="11">
    <source>
        <dbReference type="ARBA" id="ARBA00023049"/>
    </source>
</evidence>
<evidence type="ECO:0000256" key="5">
    <source>
        <dbReference type="ARBA" id="ARBA00022692"/>
    </source>
</evidence>
<evidence type="ECO:0000256" key="1">
    <source>
        <dbReference type="ARBA" id="ARBA00001947"/>
    </source>
</evidence>
<dbReference type="CDD" id="cd03875">
    <property type="entry name" value="M28_Fxna_like"/>
    <property type="match status" value="1"/>
</dbReference>
<comment type="cofactor">
    <cofactor evidence="1">
        <name>Zn(2+)</name>
        <dbReference type="ChEBI" id="CHEBI:29105"/>
    </cofactor>
</comment>
<evidence type="ECO:0000256" key="16">
    <source>
        <dbReference type="SAM" id="Phobius"/>
    </source>
</evidence>
<dbReference type="STRING" id="1344416.A0A139AHG8"/>
<dbReference type="OMA" id="LEERIWW"/>
<keyword evidence="8" id="KW-0256">Endoplasmic reticulum</keyword>
<dbReference type="Proteomes" id="UP000070544">
    <property type="component" value="Unassembled WGS sequence"/>
</dbReference>
<evidence type="ECO:0000256" key="4">
    <source>
        <dbReference type="ARBA" id="ARBA00022670"/>
    </source>
</evidence>
<keyword evidence="9 14" id="KW-0862">Zinc</keyword>
<feature type="transmembrane region" description="Helical" evidence="16">
    <location>
        <begin position="424"/>
        <end position="443"/>
    </location>
</feature>
<evidence type="ECO:0000256" key="7">
    <source>
        <dbReference type="ARBA" id="ARBA00022801"/>
    </source>
</evidence>
<comment type="similarity">
    <text evidence="3 14">Belongs to the peptidase M28 family.</text>
</comment>
<dbReference type="SUPFAM" id="SSF53187">
    <property type="entry name" value="Zn-dependent exopeptidases"/>
    <property type="match status" value="1"/>
</dbReference>
<feature type="transmembrane region" description="Helical" evidence="16">
    <location>
        <begin position="502"/>
        <end position="521"/>
    </location>
</feature>
<evidence type="ECO:0000256" key="8">
    <source>
        <dbReference type="ARBA" id="ARBA00022824"/>
    </source>
</evidence>
<feature type="transmembrane region" description="Helical" evidence="16">
    <location>
        <begin position="547"/>
        <end position="566"/>
    </location>
</feature>
<dbReference type="OrthoDB" id="76293at2759"/>
<gene>
    <name evidence="18" type="ORF">M427DRAFT_69773</name>
</gene>
<comment type="subcellular location">
    <subcellularLocation>
        <location evidence="2">Endoplasmic reticulum membrane</location>
        <topology evidence="2">Multi-pass membrane protein</topology>
    </subcellularLocation>
</comment>
<name>A0A139AHG8_GONPJ</name>
<feature type="domain" description="Peptidase M28" evidence="17">
    <location>
        <begin position="187"/>
        <end position="384"/>
    </location>
</feature>
<keyword evidence="4 14" id="KW-0645">Protease</keyword>
<evidence type="ECO:0000256" key="6">
    <source>
        <dbReference type="ARBA" id="ARBA00022723"/>
    </source>
</evidence>
<feature type="transmembrane region" description="Helical" evidence="16">
    <location>
        <begin position="658"/>
        <end position="683"/>
    </location>
</feature>
<keyword evidence="7 14" id="KW-0378">Hydrolase</keyword>
<dbReference type="EMBL" id="KQ965759">
    <property type="protein sequence ID" value="KXS15885.1"/>
    <property type="molecule type" value="Genomic_DNA"/>
</dbReference>
<evidence type="ECO:0000256" key="14">
    <source>
        <dbReference type="RuleBase" id="RU361240"/>
    </source>
</evidence>
<feature type="region of interest" description="Disordered" evidence="15">
    <location>
        <begin position="22"/>
        <end position="59"/>
    </location>
</feature>
<dbReference type="InterPro" id="IPR048024">
    <property type="entry name" value="Fxna-like_M28_dom"/>
</dbReference>
<proteinExistence type="inferred from homology"/>
<keyword evidence="10 16" id="KW-1133">Transmembrane helix</keyword>
<dbReference type="InterPro" id="IPR045175">
    <property type="entry name" value="M28_fam"/>
</dbReference>
<dbReference type="EC" id="3.4.-.-" evidence="14"/>
<reference evidence="18 19" key="1">
    <citation type="journal article" date="2015" name="Genome Biol. Evol.">
        <title>Phylogenomic analyses indicate that early fungi evolved digesting cell walls of algal ancestors of land plants.</title>
        <authorList>
            <person name="Chang Y."/>
            <person name="Wang S."/>
            <person name="Sekimoto S."/>
            <person name="Aerts A.L."/>
            <person name="Choi C."/>
            <person name="Clum A."/>
            <person name="LaButti K.M."/>
            <person name="Lindquist E.A."/>
            <person name="Yee Ngan C."/>
            <person name="Ohm R.A."/>
            <person name="Salamov A.A."/>
            <person name="Grigoriev I.V."/>
            <person name="Spatafora J.W."/>
            <person name="Berbee M.L."/>
        </authorList>
    </citation>
    <scope>NUCLEOTIDE SEQUENCE [LARGE SCALE GENOMIC DNA]</scope>
    <source>
        <strain evidence="18 19">JEL478</strain>
    </source>
</reference>
<dbReference type="InterPro" id="IPR007484">
    <property type="entry name" value="Peptidase_M28"/>
</dbReference>
<feature type="transmembrane region" description="Helical" evidence="16">
    <location>
        <begin position="695"/>
        <end position="717"/>
    </location>
</feature>
<dbReference type="GO" id="GO:0005789">
    <property type="term" value="C:endoplasmic reticulum membrane"/>
    <property type="evidence" value="ECO:0007669"/>
    <property type="project" value="UniProtKB-SubCell"/>
</dbReference>
<dbReference type="AlphaFoldDB" id="A0A139AHG8"/>